<keyword evidence="7" id="KW-0464">Manganese</keyword>
<evidence type="ECO:0000259" key="9">
    <source>
        <dbReference type="Pfam" id="PF03372"/>
    </source>
</evidence>
<dbReference type="InterPro" id="IPR037493">
    <property type="entry name" value="ExoIII-like"/>
</dbReference>
<protein>
    <submittedName>
        <fullName evidence="10">Exodeoxyribonuclease III</fullName>
    </submittedName>
</protein>
<accession>A0A7G9S2N3</accession>
<dbReference type="PROSITE" id="PS51435">
    <property type="entry name" value="AP_NUCLEASE_F1_4"/>
    <property type="match status" value="1"/>
</dbReference>
<evidence type="ECO:0000256" key="4">
    <source>
        <dbReference type="ARBA" id="ARBA00022801"/>
    </source>
</evidence>
<dbReference type="GO" id="GO:0004519">
    <property type="term" value="F:endonuclease activity"/>
    <property type="evidence" value="ECO:0007669"/>
    <property type="project" value="InterPro"/>
</dbReference>
<dbReference type="PANTHER" id="PTHR43250">
    <property type="entry name" value="EXODEOXYRIBONUCLEASE III"/>
    <property type="match status" value="1"/>
</dbReference>
<evidence type="ECO:0000256" key="6">
    <source>
        <dbReference type="PIRSR" id="PIRSR604808-1"/>
    </source>
</evidence>
<evidence type="ECO:0000256" key="5">
    <source>
        <dbReference type="ARBA" id="ARBA00022842"/>
    </source>
</evidence>
<dbReference type="InterPro" id="IPR036691">
    <property type="entry name" value="Endo/exonu/phosph_ase_sf"/>
</dbReference>
<feature type="active site" description="Proton donor/acceptor" evidence="6">
    <location>
        <position position="167"/>
    </location>
</feature>
<comment type="cofactor">
    <cofactor evidence="7">
        <name>Mg(2+)</name>
        <dbReference type="ChEBI" id="CHEBI:18420"/>
    </cofactor>
    <cofactor evidence="7">
        <name>Mn(2+)</name>
        <dbReference type="ChEBI" id="CHEBI:29035"/>
    </cofactor>
    <text evidence="7">Probably binds two magnesium or manganese ions per subunit.</text>
</comment>
<dbReference type="KEGG" id="ldn:H9L06_07340"/>
<feature type="domain" description="Endonuclease/exonuclease/phosphatase" evidence="9">
    <location>
        <begin position="4"/>
        <end position="266"/>
    </location>
</feature>
<evidence type="ECO:0000256" key="3">
    <source>
        <dbReference type="ARBA" id="ARBA00022723"/>
    </source>
</evidence>
<proteinExistence type="inferred from homology"/>
<evidence type="ECO:0000313" key="10">
    <source>
        <dbReference type="EMBL" id="QNN62108.1"/>
    </source>
</evidence>
<feature type="active site" description="Proton acceptor" evidence="6">
    <location>
        <position position="266"/>
    </location>
</feature>
<dbReference type="AlphaFoldDB" id="A0A7G9S2N3"/>
<dbReference type="GO" id="GO:0006281">
    <property type="term" value="P:DNA repair"/>
    <property type="evidence" value="ECO:0007669"/>
    <property type="project" value="InterPro"/>
</dbReference>
<feature type="binding site" evidence="7">
    <location>
        <position position="7"/>
    </location>
    <ligand>
        <name>Mg(2+)</name>
        <dbReference type="ChEBI" id="CHEBI:18420"/>
        <label>1</label>
    </ligand>
</feature>
<dbReference type="CDD" id="cd09086">
    <property type="entry name" value="ExoIII-like_AP-endo"/>
    <property type="match status" value="1"/>
</dbReference>
<dbReference type="GO" id="GO:0046872">
    <property type="term" value="F:metal ion binding"/>
    <property type="evidence" value="ECO:0007669"/>
    <property type="project" value="UniProtKB-KW"/>
</dbReference>
<keyword evidence="3 7" id="KW-0479">Metal-binding</keyword>
<evidence type="ECO:0000313" key="11">
    <source>
        <dbReference type="Proteomes" id="UP000515934"/>
    </source>
</evidence>
<evidence type="ECO:0000256" key="1">
    <source>
        <dbReference type="ARBA" id="ARBA00001936"/>
    </source>
</evidence>
<evidence type="ECO:0000256" key="8">
    <source>
        <dbReference type="PIRSR" id="PIRSR604808-3"/>
    </source>
</evidence>
<feature type="site" description="Important for catalytic activity" evidence="8">
    <location>
        <position position="236"/>
    </location>
</feature>
<feature type="active site" evidence="6">
    <location>
        <position position="124"/>
    </location>
</feature>
<dbReference type="RefSeq" id="WP_187554579.1">
    <property type="nucleotide sequence ID" value="NZ_CP060716.1"/>
</dbReference>
<sequence>MRIATWNVNSIRTRFGRVVDWLQREDIDVLAMQEIKCRPDQFPIEAFEQAGYQLEIHGLNQWNGVAFASRHEMSDVERSFEGMPGFGKPIKGQEEAQGLGPNGLPLEARALGLTVGDLRLWNLYVPNGRSLDDPHLEYKLEWLTQLKNNVDTWLGEDPELALALMGDWNIAPLDSDMGDPSFVPGHSTHISPVERAAFDAFAPYLDDVVRPIVPDGYTFWDYKAGRFPKNEGMRIDFILGSQAFADTVTDASIHRDERKGDAPSDHVPVVVDIDPSLLGGTFEDEYDRPMVF</sequence>
<dbReference type="PANTHER" id="PTHR43250:SF2">
    <property type="entry name" value="EXODEOXYRIBONUCLEASE III"/>
    <property type="match status" value="1"/>
</dbReference>
<dbReference type="EMBL" id="CP060716">
    <property type="protein sequence ID" value="QNN62108.1"/>
    <property type="molecule type" value="Genomic_DNA"/>
</dbReference>
<gene>
    <name evidence="10" type="ORF">H9L06_07340</name>
</gene>
<feature type="binding site" evidence="7">
    <location>
        <position position="266"/>
    </location>
    <ligand>
        <name>Mg(2+)</name>
        <dbReference type="ChEBI" id="CHEBI:18420"/>
        <label>1</label>
    </ligand>
</feature>
<dbReference type="GO" id="GO:0008311">
    <property type="term" value="F:double-stranded DNA 3'-5' DNA exonuclease activity"/>
    <property type="evidence" value="ECO:0007669"/>
    <property type="project" value="InterPro"/>
</dbReference>
<feature type="binding site" evidence="7">
    <location>
        <position position="169"/>
    </location>
    <ligand>
        <name>Mg(2+)</name>
        <dbReference type="ChEBI" id="CHEBI:18420"/>
        <label>1</label>
    </ligand>
</feature>
<feature type="binding site" evidence="7">
    <location>
        <position position="265"/>
    </location>
    <ligand>
        <name>Mg(2+)</name>
        <dbReference type="ChEBI" id="CHEBI:18420"/>
        <label>1</label>
    </ligand>
</feature>
<dbReference type="SUPFAM" id="SSF56219">
    <property type="entry name" value="DNase I-like"/>
    <property type="match status" value="1"/>
</dbReference>
<evidence type="ECO:0000256" key="2">
    <source>
        <dbReference type="ARBA" id="ARBA00007092"/>
    </source>
</evidence>
<dbReference type="Proteomes" id="UP000515934">
    <property type="component" value="Chromosome"/>
</dbReference>
<feature type="site" description="Interaction with DNA substrate" evidence="8">
    <location>
        <position position="266"/>
    </location>
</feature>
<dbReference type="InterPro" id="IPR004808">
    <property type="entry name" value="AP_endonuc_1"/>
</dbReference>
<dbReference type="NCBIfam" id="TIGR00633">
    <property type="entry name" value="xth"/>
    <property type="match status" value="1"/>
</dbReference>
<feature type="binding site" evidence="7">
    <location>
        <position position="34"/>
    </location>
    <ligand>
        <name>Mg(2+)</name>
        <dbReference type="ChEBI" id="CHEBI:18420"/>
        <label>1</label>
    </ligand>
</feature>
<dbReference type="InterPro" id="IPR005135">
    <property type="entry name" value="Endo/exonuclease/phosphatase"/>
</dbReference>
<feature type="binding site" evidence="7">
    <location>
        <position position="167"/>
    </location>
    <ligand>
        <name>Mg(2+)</name>
        <dbReference type="ChEBI" id="CHEBI:18420"/>
        <label>1</label>
    </ligand>
</feature>
<reference evidence="10 11" key="1">
    <citation type="submission" date="2020-08" db="EMBL/GenBank/DDBJ databases">
        <title>Genome sequence of Leucobacter denitrificans KACC 14055T.</title>
        <authorList>
            <person name="Hyun D.-W."/>
            <person name="Bae J.-W."/>
        </authorList>
    </citation>
    <scope>NUCLEOTIDE SEQUENCE [LARGE SCALE GENOMIC DNA]</scope>
    <source>
        <strain evidence="10 11">KACC 14055</strain>
    </source>
</reference>
<organism evidence="10 11">
    <name type="scientific">Leucobacter denitrificans</name>
    <dbReference type="NCBI Taxonomy" id="683042"/>
    <lineage>
        <taxon>Bacteria</taxon>
        <taxon>Bacillati</taxon>
        <taxon>Actinomycetota</taxon>
        <taxon>Actinomycetes</taxon>
        <taxon>Micrococcales</taxon>
        <taxon>Microbacteriaceae</taxon>
        <taxon>Leucobacter</taxon>
    </lineage>
</organism>
<feature type="site" description="Transition state stabilizer" evidence="8">
    <location>
        <position position="169"/>
    </location>
</feature>
<dbReference type="InterPro" id="IPR020848">
    <property type="entry name" value="AP_endonuclease_F1_CS"/>
</dbReference>
<dbReference type="PROSITE" id="PS00728">
    <property type="entry name" value="AP_NUCLEASE_F1_3"/>
    <property type="match status" value="1"/>
</dbReference>
<dbReference type="GO" id="GO:0003677">
    <property type="term" value="F:DNA binding"/>
    <property type="evidence" value="ECO:0007669"/>
    <property type="project" value="InterPro"/>
</dbReference>
<keyword evidence="5 7" id="KW-0460">Magnesium</keyword>
<name>A0A7G9S2N3_9MICO</name>
<comment type="similarity">
    <text evidence="2">Belongs to the DNA repair enzymes AP/ExoA family.</text>
</comment>
<comment type="cofactor">
    <cofactor evidence="1">
        <name>Mn(2+)</name>
        <dbReference type="ChEBI" id="CHEBI:29035"/>
    </cofactor>
</comment>
<dbReference type="Gene3D" id="3.60.10.10">
    <property type="entry name" value="Endonuclease/exonuclease/phosphatase"/>
    <property type="match status" value="1"/>
</dbReference>
<keyword evidence="4" id="KW-0378">Hydrolase</keyword>
<evidence type="ECO:0000256" key="7">
    <source>
        <dbReference type="PIRSR" id="PIRSR604808-2"/>
    </source>
</evidence>
<dbReference type="Pfam" id="PF03372">
    <property type="entry name" value="Exo_endo_phos"/>
    <property type="match status" value="1"/>
</dbReference>
<keyword evidence="11" id="KW-1185">Reference proteome</keyword>